<dbReference type="Pfam" id="PF00098">
    <property type="entry name" value="zf-CCHC"/>
    <property type="match status" value="3"/>
</dbReference>
<keyword evidence="4" id="KW-1185">Reference proteome</keyword>
<dbReference type="SUPFAM" id="SSF57756">
    <property type="entry name" value="Retrovirus zinc finger-like domains"/>
    <property type="match status" value="2"/>
</dbReference>
<evidence type="ECO:0000313" key="3">
    <source>
        <dbReference type="Ensembl" id="ENSNMLP00000044728.1"/>
    </source>
</evidence>
<dbReference type="Gene3D" id="4.10.60.10">
    <property type="entry name" value="Zinc finger, CCHC-type"/>
    <property type="match status" value="2"/>
</dbReference>
<dbReference type="GO" id="GO:0008270">
    <property type="term" value="F:zinc ion binding"/>
    <property type="evidence" value="ECO:0007669"/>
    <property type="project" value="UniProtKB-KW"/>
</dbReference>
<dbReference type="InterPro" id="IPR051714">
    <property type="entry name" value="Znf_CCHC_NABP"/>
</dbReference>
<dbReference type="Ensembl" id="ENSNMLT00000049654.1">
    <property type="protein sequence ID" value="ENSNMLP00000044728.1"/>
    <property type="gene ID" value="ENSNMLG00000027060.1"/>
</dbReference>
<feature type="domain" description="CCHC-type" evidence="2">
    <location>
        <begin position="82"/>
        <end position="97"/>
    </location>
</feature>
<proteinExistence type="predicted"/>
<keyword evidence="1" id="KW-0863">Zinc-finger</keyword>
<evidence type="ECO:0000259" key="2">
    <source>
        <dbReference type="PROSITE" id="PS50158"/>
    </source>
</evidence>
<dbReference type="PANTHER" id="PTHR23002">
    <property type="entry name" value="ZINC FINGER CCHC DOMAIN CONTAINING PROTEIN"/>
    <property type="match status" value="1"/>
</dbReference>
<accession>A0A8C6VAA8</accession>
<feature type="domain" description="CCHC-type" evidence="2">
    <location>
        <begin position="38"/>
        <end position="53"/>
    </location>
</feature>
<protein>
    <recommendedName>
        <fullName evidence="2">CCHC-type domain-containing protein</fullName>
    </recommendedName>
</protein>
<dbReference type="InterPro" id="IPR036875">
    <property type="entry name" value="Znf_CCHC_sf"/>
</dbReference>
<evidence type="ECO:0000256" key="1">
    <source>
        <dbReference type="PROSITE-ProRule" id="PRU00047"/>
    </source>
</evidence>
<dbReference type="InterPro" id="IPR001878">
    <property type="entry name" value="Znf_CCHC"/>
</dbReference>
<reference evidence="3" key="2">
    <citation type="submission" date="2025-09" db="UniProtKB">
        <authorList>
            <consortium name="Ensembl"/>
        </authorList>
    </citation>
    <scope>IDENTIFICATION</scope>
</reference>
<sequence length="158" mass="16911">MYTAKVGVKVTLGDGLGAGDRRNGLWATGAGRGQQEGCFNCGGLDHWSRDCNQGGQQEGCFNCGGLDHWSRDCTRGGQQAACFNCGDPSHWSRDCPNHLLVCLWGEHAGHRGSDIQQEDLAVLDQPRGIVEAEVATIQYMTLMVASPTAKMTSARGAQ</sequence>
<reference evidence="3" key="1">
    <citation type="submission" date="2025-08" db="UniProtKB">
        <authorList>
            <consortium name="Ensembl"/>
        </authorList>
    </citation>
    <scope>IDENTIFICATION</scope>
</reference>
<keyword evidence="1" id="KW-0862">Zinc</keyword>
<feature type="domain" description="CCHC-type" evidence="2">
    <location>
        <begin position="60"/>
        <end position="75"/>
    </location>
</feature>
<dbReference type="SMART" id="SM00343">
    <property type="entry name" value="ZnF_C2HC"/>
    <property type="match status" value="3"/>
</dbReference>
<dbReference type="PROSITE" id="PS50158">
    <property type="entry name" value="ZF_CCHC"/>
    <property type="match status" value="3"/>
</dbReference>
<organism evidence="3 4">
    <name type="scientific">Neogobius melanostomus</name>
    <name type="common">round goby</name>
    <dbReference type="NCBI Taxonomy" id="47308"/>
    <lineage>
        <taxon>Eukaryota</taxon>
        <taxon>Metazoa</taxon>
        <taxon>Chordata</taxon>
        <taxon>Craniata</taxon>
        <taxon>Vertebrata</taxon>
        <taxon>Euteleostomi</taxon>
        <taxon>Actinopterygii</taxon>
        <taxon>Neopterygii</taxon>
        <taxon>Teleostei</taxon>
        <taxon>Neoteleostei</taxon>
        <taxon>Acanthomorphata</taxon>
        <taxon>Gobiaria</taxon>
        <taxon>Gobiiformes</taxon>
        <taxon>Gobioidei</taxon>
        <taxon>Gobiidae</taxon>
        <taxon>Benthophilinae</taxon>
        <taxon>Neogobiini</taxon>
        <taxon>Neogobius</taxon>
    </lineage>
</organism>
<evidence type="ECO:0000313" key="4">
    <source>
        <dbReference type="Proteomes" id="UP000694523"/>
    </source>
</evidence>
<dbReference type="Proteomes" id="UP000694523">
    <property type="component" value="Unplaced"/>
</dbReference>
<keyword evidence="1" id="KW-0479">Metal-binding</keyword>
<dbReference type="GO" id="GO:0003676">
    <property type="term" value="F:nucleic acid binding"/>
    <property type="evidence" value="ECO:0007669"/>
    <property type="project" value="InterPro"/>
</dbReference>
<name>A0A8C6VAA8_9GOBI</name>
<dbReference type="AlphaFoldDB" id="A0A8C6VAA8"/>